<name>A0AAE3LS59_9RHOB</name>
<organism evidence="1 2">
    <name type="scientific">Halocynthiibacter halioticoli</name>
    <dbReference type="NCBI Taxonomy" id="2986804"/>
    <lineage>
        <taxon>Bacteria</taxon>
        <taxon>Pseudomonadati</taxon>
        <taxon>Pseudomonadota</taxon>
        <taxon>Alphaproteobacteria</taxon>
        <taxon>Rhodobacterales</taxon>
        <taxon>Paracoccaceae</taxon>
        <taxon>Halocynthiibacter</taxon>
    </lineage>
</organism>
<proteinExistence type="predicted"/>
<protein>
    <submittedName>
        <fullName evidence="1">DUF3299 domain-containing protein</fullName>
    </submittedName>
</protein>
<dbReference type="Pfam" id="PF11736">
    <property type="entry name" value="DUF3299"/>
    <property type="match status" value="1"/>
</dbReference>
<sequence>MGISTFSRRQALAIAAAAVVMPKLGAAEEVVDLNWDDLLPEGQTGLAQSLQGVVQHDQSALASQQPEATGFRSDWNGKIVRLPGYMVPIEYEGTGVTAFLLVPFIGACVHVPPPPANQLVLVQTNEPYESEGLFEAVNVTGMFGASASSLQIADVGYVISAEKIAPFY</sequence>
<comment type="caution">
    <text evidence="1">The sequence shown here is derived from an EMBL/GenBank/DDBJ whole genome shotgun (WGS) entry which is preliminary data.</text>
</comment>
<dbReference type="Gene3D" id="2.40.50.870">
    <property type="entry name" value="Protein of unknown function (DUF3299)"/>
    <property type="match status" value="1"/>
</dbReference>
<evidence type="ECO:0000313" key="1">
    <source>
        <dbReference type="EMBL" id="MCV6825418.1"/>
    </source>
</evidence>
<reference evidence="1" key="1">
    <citation type="submission" date="2022-10" db="EMBL/GenBank/DDBJ databases">
        <authorList>
            <person name="Yue Y."/>
        </authorList>
    </citation>
    <scope>NUCLEOTIDE SEQUENCE</scope>
    <source>
        <strain evidence="1">Z654</strain>
    </source>
</reference>
<accession>A0AAE3LS59</accession>
<keyword evidence="2" id="KW-1185">Reference proteome</keyword>
<evidence type="ECO:0000313" key="2">
    <source>
        <dbReference type="Proteomes" id="UP001208041"/>
    </source>
</evidence>
<dbReference type="AlphaFoldDB" id="A0AAE3LS59"/>
<dbReference type="InterPro" id="IPR021727">
    <property type="entry name" value="DUF3299"/>
</dbReference>
<dbReference type="RefSeq" id="WP_263954294.1">
    <property type="nucleotide sequence ID" value="NZ_JAOYFC010000002.1"/>
</dbReference>
<gene>
    <name evidence="1" type="ORF">OH136_12730</name>
</gene>
<dbReference type="Proteomes" id="UP001208041">
    <property type="component" value="Unassembled WGS sequence"/>
</dbReference>
<dbReference type="EMBL" id="JAOYFC010000002">
    <property type="protein sequence ID" value="MCV6825418.1"/>
    <property type="molecule type" value="Genomic_DNA"/>
</dbReference>